<accession>A0ACB7ZQN7</accession>
<evidence type="ECO:0000313" key="2">
    <source>
        <dbReference type="Proteomes" id="UP000790377"/>
    </source>
</evidence>
<sequence length="384" mass="41541">MDLIRFPFFTCISEPHTSKLRIRRPHSTRQPHSTQQPALDTARQPALDDSRNSHNTQTPLTLQSQCARRRRIRVPEYLWLTVRPVYPCVYPLLTAAPGALIATTWAALHHLGRAGYLDACRAIVGAARKIAEGVLDGVDLAGTEFAGLDDDDDAIDVAANDATEMAADDATEMAADDATEMAKEDEEERKKREEKRRMRALGLDDGIPELYVLGNPVASVVAFGARVSDGSSVDPRSASTASGGLLGGLFGAKGTAEGGEGETRIESVEEAKRRIARIKAARRARVPGPTTADTTSTPTATKNESEGKDESEGNNAPPRVTVDTPPRVTVDTPPRVTVDIMEVGDAMGRRGWHLNALADPPAVHIACTVRVWVFVWCWVAFVGF</sequence>
<proteinExistence type="predicted"/>
<reference evidence="1" key="1">
    <citation type="journal article" date="2021" name="New Phytol.">
        <title>Evolutionary innovations through gain and loss of genes in the ectomycorrhizal Boletales.</title>
        <authorList>
            <person name="Wu G."/>
            <person name="Miyauchi S."/>
            <person name="Morin E."/>
            <person name="Kuo A."/>
            <person name="Drula E."/>
            <person name="Varga T."/>
            <person name="Kohler A."/>
            <person name="Feng B."/>
            <person name="Cao Y."/>
            <person name="Lipzen A."/>
            <person name="Daum C."/>
            <person name="Hundley H."/>
            <person name="Pangilinan J."/>
            <person name="Johnson J."/>
            <person name="Barry K."/>
            <person name="LaButti K."/>
            <person name="Ng V."/>
            <person name="Ahrendt S."/>
            <person name="Min B."/>
            <person name="Choi I.G."/>
            <person name="Park H."/>
            <person name="Plett J.M."/>
            <person name="Magnuson J."/>
            <person name="Spatafora J.W."/>
            <person name="Nagy L.G."/>
            <person name="Henrissat B."/>
            <person name="Grigoriev I.V."/>
            <person name="Yang Z.L."/>
            <person name="Xu J."/>
            <person name="Martin F.M."/>
        </authorList>
    </citation>
    <scope>NUCLEOTIDE SEQUENCE</scope>
    <source>
        <strain evidence="1">ATCC 28755</strain>
    </source>
</reference>
<dbReference type="Proteomes" id="UP000790377">
    <property type="component" value="Unassembled WGS sequence"/>
</dbReference>
<comment type="caution">
    <text evidence="1">The sequence shown here is derived from an EMBL/GenBank/DDBJ whole genome shotgun (WGS) entry which is preliminary data.</text>
</comment>
<dbReference type="EMBL" id="MU269005">
    <property type="protein sequence ID" value="KAH7903390.1"/>
    <property type="molecule type" value="Genomic_DNA"/>
</dbReference>
<keyword evidence="2" id="KW-1185">Reference proteome</keyword>
<gene>
    <name evidence="1" type="ORF">BJ138DRAFT_1131392</name>
</gene>
<organism evidence="1 2">
    <name type="scientific">Hygrophoropsis aurantiaca</name>
    <dbReference type="NCBI Taxonomy" id="72124"/>
    <lineage>
        <taxon>Eukaryota</taxon>
        <taxon>Fungi</taxon>
        <taxon>Dikarya</taxon>
        <taxon>Basidiomycota</taxon>
        <taxon>Agaricomycotina</taxon>
        <taxon>Agaricomycetes</taxon>
        <taxon>Agaricomycetidae</taxon>
        <taxon>Boletales</taxon>
        <taxon>Coniophorineae</taxon>
        <taxon>Hygrophoropsidaceae</taxon>
        <taxon>Hygrophoropsis</taxon>
    </lineage>
</organism>
<name>A0ACB7ZQN7_9AGAM</name>
<protein>
    <submittedName>
        <fullName evidence="1">Uncharacterized protein</fullName>
    </submittedName>
</protein>
<evidence type="ECO:0000313" key="1">
    <source>
        <dbReference type="EMBL" id="KAH7903390.1"/>
    </source>
</evidence>